<reference evidence="2 3" key="1">
    <citation type="submission" date="2008-05" db="EMBL/GenBank/DDBJ databases">
        <title>Complete sequence of chromosome of Geobacter lovleyi SZ.</title>
        <authorList>
            <consortium name="US DOE Joint Genome Institute"/>
            <person name="Lucas S."/>
            <person name="Copeland A."/>
            <person name="Lapidus A."/>
            <person name="Glavina del Rio T."/>
            <person name="Dalin E."/>
            <person name="Tice H."/>
            <person name="Bruce D."/>
            <person name="Goodwin L."/>
            <person name="Pitluck S."/>
            <person name="Chertkov O."/>
            <person name="Meincke L."/>
            <person name="Brettin T."/>
            <person name="Detter J.C."/>
            <person name="Han C."/>
            <person name="Tapia R."/>
            <person name="Kuske C.R."/>
            <person name="Schmutz J."/>
            <person name="Larimer F."/>
            <person name="Land M."/>
            <person name="Hauser L."/>
            <person name="Kyrpides N."/>
            <person name="Mikhailova N."/>
            <person name="Sung Y."/>
            <person name="Fletcher K.E."/>
            <person name="Ritalahti K.M."/>
            <person name="Loeffler F.E."/>
            <person name="Richardson P."/>
        </authorList>
    </citation>
    <scope>NUCLEOTIDE SEQUENCE [LARGE SCALE GENOMIC DNA]</scope>
    <source>
        <strain evidence="3">ATCC BAA-1151 / DSM 17278 / SZ</strain>
    </source>
</reference>
<dbReference type="KEGG" id="glo:Glov_3206"/>
<evidence type="ECO:0000313" key="2">
    <source>
        <dbReference type="EMBL" id="ACD96912.1"/>
    </source>
</evidence>
<dbReference type="HOGENOM" id="CLU_929870_0_0_7"/>
<dbReference type="Proteomes" id="UP000002420">
    <property type="component" value="Chromosome"/>
</dbReference>
<dbReference type="eggNOG" id="COG0457">
    <property type="taxonomic scope" value="Bacteria"/>
</dbReference>
<dbReference type="AlphaFoldDB" id="B3EAM9"/>
<evidence type="ECO:0000313" key="3">
    <source>
        <dbReference type="Proteomes" id="UP000002420"/>
    </source>
</evidence>
<evidence type="ECO:0000256" key="1">
    <source>
        <dbReference type="SAM" id="Phobius"/>
    </source>
</evidence>
<dbReference type="EMBL" id="CP001089">
    <property type="protein sequence ID" value="ACD96912.1"/>
    <property type="molecule type" value="Genomic_DNA"/>
</dbReference>
<gene>
    <name evidence="2" type="ordered locus">Glov_3206</name>
</gene>
<name>B3EAM9_TRIL1</name>
<organism evidence="2 3">
    <name type="scientific">Trichlorobacter lovleyi (strain ATCC BAA-1151 / DSM 17278 / SZ)</name>
    <name type="common">Geobacter lovleyi</name>
    <dbReference type="NCBI Taxonomy" id="398767"/>
    <lineage>
        <taxon>Bacteria</taxon>
        <taxon>Pseudomonadati</taxon>
        <taxon>Thermodesulfobacteriota</taxon>
        <taxon>Desulfuromonadia</taxon>
        <taxon>Geobacterales</taxon>
        <taxon>Geobacteraceae</taxon>
        <taxon>Trichlorobacter</taxon>
    </lineage>
</organism>
<keyword evidence="3" id="KW-1185">Reference proteome</keyword>
<proteinExistence type="predicted"/>
<dbReference type="RefSeq" id="WP_012471236.1">
    <property type="nucleotide sequence ID" value="NC_010814.1"/>
</dbReference>
<protein>
    <submittedName>
        <fullName evidence="2">Putative signal peptide protein</fullName>
    </submittedName>
</protein>
<keyword evidence="1" id="KW-0472">Membrane</keyword>
<dbReference type="STRING" id="398767.Glov_3206"/>
<feature type="transmembrane region" description="Helical" evidence="1">
    <location>
        <begin position="20"/>
        <end position="38"/>
    </location>
</feature>
<keyword evidence="1" id="KW-1133">Transmembrane helix</keyword>
<accession>B3EAM9</accession>
<keyword evidence="1" id="KW-0812">Transmembrane</keyword>
<sequence length="299" mass="32404">MAWNWSANKQQNPRERFAGPAAIAGLVGAGLLLLVVLYPEKSLLRLLEAPDVTSPAQQRYLEALVHLRTGDPNLVIILARSYLAAGCTEKALKALEHRQGVLSREQAKTVMQLYYEARRQQLELMLTGEPGWKRAQQDYADQIEQLKQAGATPKELVRYLADARALGDRQTVKRLETLLGTAAGQGTAPAVEAAASAALAKGDYRGAAELYFKGLQAAGLNQKRVYFLAGVRTLQSGNLLAEALTAAERHLDAGLAHDRQTLLYLTRLALAANRPDLAQKYVRRALGLSSGEPSGAATP</sequence>
<dbReference type="OrthoDB" id="5405514at2"/>